<name>A0A9N9BNW5_9GLOM</name>
<keyword evidence="1" id="KW-1133">Transmembrane helix</keyword>
<keyword evidence="1" id="KW-0472">Membrane</keyword>
<dbReference type="AlphaFoldDB" id="A0A9N9BNW5"/>
<evidence type="ECO:0000313" key="3">
    <source>
        <dbReference type="Proteomes" id="UP000789342"/>
    </source>
</evidence>
<feature type="transmembrane region" description="Helical" evidence="1">
    <location>
        <begin position="149"/>
        <end position="168"/>
    </location>
</feature>
<gene>
    <name evidence="2" type="ORF">AMORRO_LOCUS6524</name>
</gene>
<reference evidence="2" key="1">
    <citation type="submission" date="2021-06" db="EMBL/GenBank/DDBJ databases">
        <authorList>
            <person name="Kallberg Y."/>
            <person name="Tangrot J."/>
            <person name="Rosling A."/>
        </authorList>
    </citation>
    <scope>NUCLEOTIDE SEQUENCE</scope>
    <source>
        <strain evidence="2">CL551</strain>
    </source>
</reference>
<feature type="transmembrane region" description="Helical" evidence="1">
    <location>
        <begin position="75"/>
        <end position="94"/>
    </location>
</feature>
<feature type="transmembrane region" description="Helical" evidence="1">
    <location>
        <begin position="117"/>
        <end position="137"/>
    </location>
</feature>
<feature type="transmembrane region" description="Helical" evidence="1">
    <location>
        <begin position="174"/>
        <end position="192"/>
    </location>
</feature>
<dbReference type="OrthoDB" id="2431657at2759"/>
<keyword evidence="1" id="KW-0812">Transmembrane</keyword>
<comment type="caution">
    <text evidence="2">The sequence shown here is derived from an EMBL/GenBank/DDBJ whole genome shotgun (WGS) entry which is preliminary data.</text>
</comment>
<dbReference type="Proteomes" id="UP000789342">
    <property type="component" value="Unassembled WGS sequence"/>
</dbReference>
<sequence length="196" mass="22278">MEIEEIGEMDRTDGMDLPTYNFVDGVPTDPQVLKVYKGLSRAQMTAYNKANDQGKTYILYVVADEKKKPRHYLNLVYAVINLLSVTGFNIWSHFQRRDGDENFIKCWNNYKPEQDVILMQLCILFGTQIMIIIITSATEGLFNKYKFPFIFVPIIIGIGFAVLGGLTWTLPATAISFIGVGILFAESAIYYFSIFP</sequence>
<evidence type="ECO:0000256" key="1">
    <source>
        <dbReference type="SAM" id="Phobius"/>
    </source>
</evidence>
<organism evidence="2 3">
    <name type="scientific">Acaulospora morrowiae</name>
    <dbReference type="NCBI Taxonomy" id="94023"/>
    <lineage>
        <taxon>Eukaryota</taxon>
        <taxon>Fungi</taxon>
        <taxon>Fungi incertae sedis</taxon>
        <taxon>Mucoromycota</taxon>
        <taxon>Glomeromycotina</taxon>
        <taxon>Glomeromycetes</taxon>
        <taxon>Diversisporales</taxon>
        <taxon>Acaulosporaceae</taxon>
        <taxon>Acaulospora</taxon>
    </lineage>
</organism>
<evidence type="ECO:0000313" key="2">
    <source>
        <dbReference type="EMBL" id="CAG8572183.1"/>
    </source>
</evidence>
<protein>
    <submittedName>
        <fullName evidence="2">8005_t:CDS:1</fullName>
    </submittedName>
</protein>
<keyword evidence="3" id="KW-1185">Reference proteome</keyword>
<dbReference type="EMBL" id="CAJVPV010004372">
    <property type="protein sequence ID" value="CAG8572183.1"/>
    <property type="molecule type" value="Genomic_DNA"/>
</dbReference>
<accession>A0A9N9BNW5</accession>
<proteinExistence type="predicted"/>